<proteinExistence type="predicted"/>
<evidence type="ECO:0000256" key="1">
    <source>
        <dbReference type="SAM" id="MobiDB-lite"/>
    </source>
</evidence>
<keyword evidence="2" id="KW-0812">Transmembrane</keyword>
<dbReference type="Proteomes" id="UP001597460">
    <property type="component" value="Unassembled WGS sequence"/>
</dbReference>
<keyword evidence="2" id="KW-0472">Membrane</keyword>
<organism evidence="3 4">
    <name type="scientific">Gracilimonas halophila</name>
    <dbReference type="NCBI Taxonomy" id="1834464"/>
    <lineage>
        <taxon>Bacteria</taxon>
        <taxon>Pseudomonadati</taxon>
        <taxon>Balneolota</taxon>
        <taxon>Balneolia</taxon>
        <taxon>Balneolales</taxon>
        <taxon>Balneolaceae</taxon>
        <taxon>Gracilimonas</taxon>
    </lineage>
</organism>
<dbReference type="RefSeq" id="WP_390299553.1">
    <property type="nucleotide sequence ID" value="NZ_JBHULI010000021.1"/>
</dbReference>
<feature type="transmembrane region" description="Helical" evidence="2">
    <location>
        <begin position="59"/>
        <end position="78"/>
    </location>
</feature>
<sequence>MPIPLEQQQDVRVIPEGTLKMLPVPVFNVLGRVPVRAVEGLSRQSRNQRFVEVIKENKYLAIGVGILTVSMVAILATSSGGGSQSGALEVPAGPLPMPEGRPGS</sequence>
<keyword evidence="4" id="KW-1185">Reference proteome</keyword>
<keyword evidence="2" id="KW-1133">Transmembrane helix</keyword>
<comment type="caution">
    <text evidence="3">The sequence shown here is derived from an EMBL/GenBank/DDBJ whole genome shotgun (WGS) entry which is preliminary data.</text>
</comment>
<name>A0ABW5JIF1_9BACT</name>
<evidence type="ECO:0000313" key="4">
    <source>
        <dbReference type="Proteomes" id="UP001597460"/>
    </source>
</evidence>
<gene>
    <name evidence="3" type="ORF">ACFSVN_05110</name>
</gene>
<accession>A0ABW5JIF1</accession>
<reference evidence="4" key="1">
    <citation type="journal article" date="2019" name="Int. J. Syst. Evol. Microbiol.">
        <title>The Global Catalogue of Microorganisms (GCM) 10K type strain sequencing project: providing services to taxonomists for standard genome sequencing and annotation.</title>
        <authorList>
            <consortium name="The Broad Institute Genomics Platform"/>
            <consortium name="The Broad Institute Genome Sequencing Center for Infectious Disease"/>
            <person name="Wu L."/>
            <person name="Ma J."/>
        </authorList>
    </citation>
    <scope>NUCLEOTIDE SEQUENCE [LARGE SCALE GENOMIC DNA]</scope>
    <source>
        <strain evidence="4">KCTC 52042</strain>
    </source>
</reference>
<protein>
    <submittedName>
        <fullName evidence="3">Uncharacterized protein</fullName>
    </submittedName>
</protein>
<dbReference type="EMBL" id="JBHULI010000021">
    <property type="protein sequence ID" value="MFD2531817.1"/>
    <property type="molecule type" value="Genomic_DNA"/>
</dbReference>
<evidence type="ECO:0000313" key="3">
    <source>
        <dbReference type="EMBL" id="MFD2531817.1"/>
    </source>
</evidence>
<evidence type="ECO:0000256" key="2">
    <source>
        <dbReference type="SAM" id="Phobius"/>
    </source>
</evidence>
<feature type="compositionally biased region" description="Pro residues" evidence="1">
    <location>
        <begin position="93"/>
        <end position="104"/>
    </location>
</feature>
<feature type="region of interest" description="Disordered" evidence="1">
    <location>
        <begin position="79"/>
        <end position="104"/>
    </location>
</feature>